<dbReference type="Proteomes" id="UP000319818">
    <property type="component" value="Unassembled WGS sequence"/>
</dbReference>
<dbReference type="RefSeq" id="WP_142106032.1">
    <property type="nucleotide sequence ID" value="NZ_VFPH01000002.1"/>
</dbReference>
<proteinExistence type="predicted"/>
<evidence type="ECO:0000313" key="3">
    <source>
        <dbReference type="Proteomes" id="UP000319818"/>
    </source>
</evidence>
<comment type="caution">
    <text evidence="2">The sequence shown here is derived from an EMBL/GenBank/DDBJ whole genome shotgun (WGS) entry which is preliminary data.</text>
</comment>
<feature type="region of interest" description="Disordered" evidence="1">
    <location>
        <begin position="1"/>
        <end position="37"/>
    </location>
</feature>
<reference evidence="2 3" key="1">
    <citation type="submission" date="2019-06" db="EMBL/GenBank/DDBJ databases">
        <title>Sequencing the genomes of 1000 actinobacteria strains.</title>
        <authorList>
            <person name="Klenk H.-P."/>
        </authorList>
    </citation>
    <scope>NUCLEOTIDE SEQUENCE [LARGE SCALE GENOMIC DNA]</scope>
    <source>
        <strain evidence="2 3">DSM 45511</strain>
    </source>
</reference>
<protein>
    <submittedName>
        <fullName evidence="2">Uncharacterized protein</fullName>
    </submittedName>
</protein>
<evidence type="ECO:0000256" key="1">
    <source>
        <dbReference type="SAM" id="MobiDB-lite"/>
    </source>
</evidence>
<dbReference type="AlphaFoldDB" id="A0A543FZB4"/>
<evidence type="ECO:0000313" key="2">
    <source>
        <dbReference type="EMBL" id="TQM39176.1"/>
    </source>
</evidence>
<gene>
    <name evidence="2" type="ORF">FB388_6432</name>
</gene>
<dbReference type="EMBL" id="VFPH01000002">
    <property type="protein sequence ID" value="TQM39176.1"/>
    <property type="molecule type" value="Genomic_DNA"/>
</dbReference>
<feature type="compositionally biased region" description="Basic and acidic residues" evidence="1">
    <location>
        <begin position="1"/>
        <end position="16"/>
    </location>
</feature>
<name>A0A543FZB4_9PSEU</name>
<organism evidence="2 3">
    <name type="scientific">Pseudonocardia cypriaca</name>
    <dbReference type="NCBI Taxonomy" id="882449"/>
    <lineage>
        <taxon>Bacteria</taxon>
        <taxon>Bacillati</taxon>
        <taxon>Actinomycetota</taxon>
        <taxon>Actinomycetes</taxon>
        <taxon>Pseudonocardiales</taxon>
        <taxon>Pseudonocardiaceae</taxon>
        <taxon>Pseudonocardia</taxon>
    </lineage>
</organism>
<keyword evidence="3" id="KW-1185">Reference proteome</keyword>
<feature type="compositionally biased region" description="Polar residues" evidence="1">
    <location>
        <begin position="28"/>
        <end position="37"/>
    </location>
</feature>
<sequence>MSDEGDRGDDGDRPENKPPNADEDLTEHNSQQTQHAQQVFNRLQNNRIEHAYFAVDGGGATTTPLTGRILQEELSRIDELWVPPRQFADALAMLQDRHTVVLHGGARIGKRASACKLLMSLRTNPKIMSLPPHFSLESLAARKYSAESVYVVIDHLDDATTGYSSYILDVLAQKITDAGSYLVITAQFARQQTREASKLVFKWSPPDSTNLLAACLASFGPGNFDDNELHSLRGSAERASGPAEIVALAQRSLDVGITDAIASLESSAHDAVIEWICREPVPDEAFLTVATAFLEDAGADEFDNAFEKLRHRYTANYDAADSLDQPLRQSKKYFRISDALVEIDESGAHDPDYRQRVLRYRLRGAISPHHVVQNARAAYGSELWRPIEDWVRQIVEDGNADLGVRVARGLAALWKSSPSATESKYLEPWSRGDSSQRVTIAFTLWWLAADDDSASAALGYANRWLHQGTAAQRATAIMSLGGELGDRFPTESVRWLWKCQETAGAVIARFARQSLAELWNSLIIASTDEALKLLRFVNARLAELSAPSGNYRTLTRAVDTAAVMLTSHDSDTGWLLPALALEMQPTSAETLGNVWAAVLRNRPTNAEGVSALAETVDLLATRGGPTHLPLISSLGNSIGANLSEQERNDLRADLDEVLRQGPKRGTSKSEKSETLQQLINVL</sequence>
<dbReference type="OrthoDB" id="3681676at2"/>
<accession>A0A543FZB4</accession>